<organism evidence="7 8">
    <name type="scientific">Phasianus colchicus</name>
    <name type="common">Common pheasant</name>
    <dbReference type="NCBI Taxonomy" id="9054"/>
    <lineage>
        <taxon>Eukaryota</taxon>
        <taxon>Metazoa</taxon>
        <taxon>Chordata</taxon>
        <taxon>Craniata</taxon>
        <taxon>Vertebrata</taxon>
        <taxon>Euteleostomi</taxon>
        <taxon>Archelosauria</taxon>
        <taxon>Archosauria</taxon>
        <taxon>Dinosauria</taxon>
        <taxon>Saurischia</taxon>
        <taxon>Theropoda</taxon>
        <taxon>Coelurosauria</taxon>
        <taxon>Aves</taxon>
        <taxon>Neognathae</taxon>
        <taxon>Galloanserae</taxon>
        <taxon>Galliformes</taxon>
        <taxon>Phasianidae</taxon>
        <taxon>Phasianinae</taxon>
        <taxon>Phasianus</taxon>
    </lineage>
</organism>
<evidence type="ECO:0000256" key="4">
    <source>
        <dbReference type="ARBA" id="ARBA00023157"/>
    </source>
</evidence>
<dbReference type="InterPro" id="IPR001254">
    <property type="entry name" value="Trypsin_dom"/>
</dbReference>
<dbReference type="PROSITE" id="PS50240">
    <property type="entry name" value="TRYPSIN_DOM"/>
    <property type="match status" value="1"/>
</dbReference>
<dbReference type="Pfam" id="PF00089">
    <property type="entry name" value="Trypsin"/>
    <property type="match status" value="1"/>
</dbReference>
<dbReference type="Proteomes" id="UP000472261">
    <property type="component" value="Unplaced"/>
</dbReference>
<dbReference type="PRINTS" id="PR00722">
    <property type="entry name" value="CHYMOTRYPSIN"/>
</dbReference>
<evidence type="ECO:0000313" key="7">
    <source>
        <dbReference type="Ensembl" id="ENSPCLP00000011996.1"/>
    </source>
</evidence>
<dbReference type="SUPFAM" id="SSF50494">
    <property type="entry name" value="Trypsin-like serine proteases"/>
    <property type="match status" value="1"/>
</dbReference>
<dbReference type="InterPro" id="IPR018114">
    <property type="entry name" value="TRYPSIN_HIS"/>
</dbReference>
<keyword evidence="2" id="KW-0378">Hydrolase</keyword>
<proteinExistence type="predicted"/>
<dbReference type="AlphaFoldDB" id="A0A669QD53"/>
<protein>
    <submittedName>
        <fullName evidence="7">Serine protease 56</fullName>
    </submittedName>
</protein>
<feature type="region of interest" description="Disordered" evidence="5">
    <location>
        <begin position="1"/>
        <end position="76"/>
    </location>
</feature>
<keyword evidence="4" id="KW-1015">Disulfide bond</keyword>
<dbReference type="PANTHER" id="PTHR24252">
    <property type="entry name" value="ACROSIN-RELATED"/>
    <property type="match status" value="1"/>
</dbReference>
<dbReference type="InterPro" id="IPR043504">
    <property type="entry name" value="Peptidase_S1_PA_chymotrypsin"/>
</dbReference>
<feature type="domain" description="Peptidase S1" evidence="6">
    <location>
        <begin position="73"/>
        <end position="281"/>
    </location>
</feature>
<dbReference type="InterPro" id="IPR009003">
    <property type="entry name" value="Peptidase_S1_PA"/>
</dbReference>
<name>A0A669QD53_PHACC</name>
<keyword evidence="8" id="KW-1185">Reference proteome</keyword>
<accession>A0A669QD53</accession>
<evidence type="ECO:0000259" key="6">
    <source>
        <dbReference type="PROSITE" id="PS50240"/>
    </source>
</evidence>
<evidence type="ECO:0000256" key="2">
    <source>
        <dbReference type="ARBA" id="ARBA00022801"/>
    </source>
</evidence>
<dbReference type="InterPro" id="IPR001314">
    <property type="entry name" value="Peptidase_S1A"/>
</dbReference>
<evidence type="ECO:0000256" key="5">
    <source>
        <dbReference type="SAM" id="MobiDB-lite"/>
    </source>
</evidence>
<evidence type="ECO:0000313" key="8">
    <source>
        <dbReference type="Proteomes" id="UP000472261"/>
    </source>
</evidence>
<keyword evidence="1" id="KW-0645">Protease</keyword>
<dbReference type="GO" id="GO:0004252">
    <property type="term" value="F:serine-type endopeptidase activity"/>
    <property type="evidence" value="ECO:0007669"/>
    <property type="project" value="InterPro"/>
</dbReference>
<feature type="compositionally biased region" description="Low complexity" evidence="5">
    <location>
        <begin position="1"/>
        <end position="10"/>
    </location>
</feature>
<dbReference type="GO" id="GO:0006508">
    <property type="term" value="P:proteolysis"/>
    <property type="evidence" value="ECO:0007669"/>
    <property type="project" value="UniProtKB-KW"/>
</dbReference>
<dbReference type="SMART" id="SM00020">
    <property type="entry name" value="Tryp_SPc"/>
    <property type="match status" value="1"/>
</dbReference>
<dbReference type="Ensembl" id="ENSPCLT00000016016.1">
    <property type="protein sequence ID" value="ENSPCLP00000011996.1"/>
    <property type="gene ID" value="ENSPCLG00000009851.1"/>
</dbReference>
<dbReference type="Gene3D" id="2.40.10.10">
    <property type="entry name" value="Trypsin-like serine proteases"/>
    <property type="match status" value="1"/>
</dbReference>
<reference evidence="7" key="2">
    <citation type="submission" date="2025-09" db="UniProtKB">
        <authorList>
            <consortium name="Ensembl"/>
        </authorList>
    </citation>
    <scope>IDENTIFICATION</scope>
</reference>
<dbReference type="PROSITE" id="PS00134">
    <property type="entry name" value="TRYPSIN_HIS"/>
    <property type="match status" value="1"/>
</dbReference>
<dbReference type="PANTHER" id="PTHR24252:SF10">
    <property type="entry name" value="SERINE PROTEASE 56"/>
    <property type="match status" value="1"/>
</dbReference>
<evidence type="ECO:0000256" key="3">
    <source>
        <dbReference type="ARBA" id="ARBA00022825"/>
    </source>
</evidence>
<keyword evidence="3" id="KW-0720">Serine protease</keyword>
<reference evidence="7" key="1">
    <citation type="submission" date="2025-08" db="UniProtKB">
        <authorList>
            <consortium name="Ensembl"/>
        </authorList>
    </citation>
    <scope>IDENTIFICATION</scope>
</reference>
<sequence>EPLGTTRTSGGTEGSGHVASTHHTNSFHSAGEACPTPAAPSLHGHTSHSFIPSERCGGRVDPSANSTAPRGRIMGGSAARRGAWPWLVSVWLHGELVCGGVLVSHAWALTAAHCFNGYGVLAWTVVIPMLPITPHLHSLHLPQFNPKTFHGDLALLELAEPLAPSGTVSPVCLPSGTTEPSPGTPCRIAGWGSLYEGRCHLAPMGSVLGVEPPSQRTLGRELLTSAMFCAGYLSGGIDSCQVMPTHNMAVPWAWGEHTALSHLTAALCPHSCSWQPGAKLL</sequence>
<evidence type="ECO:0000256" key="1">
    <source>
        <dbReference type="ARBA" id="ARBA00022670"/>
    </source>
</evidence>